<organism evidence="2 3">
    <name type="scientific">Streptomyces aidingensis</name>
    <dbReference type="NCBI Taxonomy" id="910347"/>
    <lineage>
        <taxon>Bacteria</taxon>
        <taxon>Bacillati</taxon>
        <taxon>Actinomycetota</taxon>
        <taxon>Actinomycetes</taxon>
        <taxon>Kitasatosporales</taxon>
        <taxon>Streptomycetaceae</taxon>
        <taxon>Streptomyces</taxon>
    </lineage>
</organism>
<evidence type="ECO:0000313" key="2">
    <source>
        <dbReference type="EMBL" id="SFD45315.1"/>
    </source>
</evidence>
<dbReference type="EMBL" id="FOLM01000016">
    <property type="protein sequence ID" value="SFD45315.1"/>
    <property type="molecule type" value="Genomic_DNA"/>
</dbReference>
<keyword evidence="1" id="KW-0472">Membrane</keyword>
<reference evidence="2 3" key="1">
    <citation type="submission" date="2016-10" db="EMBL/GenBank/DDBJ databases">
        <authorList>
            <person name="de Groot N.N."/>
        </authorList>
    </citation>
    <scope>NUCLEOTIDE SEQUENCE [LARGE SCALE GENOMIC DNA]</scope>
    <source>
        <strain evidence="2 3">CGMCC 4.5739</strain>
    </source>
</reference>
<feature type="transmembrane region" description="Helical" evidence="1">
    <location>
        <begin position="21"/>
        <end position="46"/>
    </location>
</feature>
<keyword evidence="1" id="KW-0812">Transmembrane</keyword>
<keyword evidence="1" id="KW-1133">Transmembrane helix</keyword>
<evidence type="ECO:0000313" key="3">
    <source>
        <dbReference type="Proteomes" id="UP000199207"/>
    </source>
</evidence>
<sequence>MAQMSRTHPGGAARPGRWTGRAAPAAAGLVIVAHGLMHLAGTLLFWELAEPGGLGSADAVPAAGSVAGFAVGGLWLWAGGTFVAAGLMPALGNRRWAPPAALAAAVSLPLLLLMFPVTAPGIAVDAGLLLLALPSAVAGRDDARPSPAGGGDGGG</sequence>
<proteinExistence type="predicted"/>
<dbReference type="AlphaFoldDB" id="A0A1I1SFQ3"/>
<feature type="transmembrane region" description="Helical" evidence="1">
    <location>
        <begin position="66"/>
        <end position="88"/>
    </location>
</feature>
<protein>
    <submittedName>
        <fullName evidence="2">Uncharacterized protein</fullName>
    </submittedName>
</protein>
<feature type="transmembrane region" description="Helical" evidence="1">
    <location>
        <begin position="100"/>
        <end position="123"/>
    </location>
</feature>
<gene>
    <name evidence="2" type="ORF">SAMN05421773_11612</name>
</gene>
<dbReference type="Proteomes" id="UP000199207">
    <property type="component" value="Unassembled WGS sequence"/>
</dbReference>
<name>A0A1I1SFQ3_9ACTN</name>
<evidence type="ECO:0000256" key="1">
    <source>
        <dbReference type="SAM" id="Phobius"/>
    </source>
</evidence>
<dbReference type="RefSeq" id="WP_139238415.1">
    <property type="nucleotide sequence ID" value="NZ_FOLM01000016.1"/>
</dbReference>
<accession>A0A1I1SFQ3</accession>
<keyword evidence="3" id="KW-1185">Reference proteome</keyword>